<gene>
    <name evidence="1" type="ORF">ZEAMMB73_Zm00001d037212</name>
</gene>
<evidence type="ECO:0000313" key="1">
    <source>
        <dbReference type="EMBL" id="AQK83297.1"/>
    </source>
</evidence>
<sequence length="187" mass="20639">MSRGSPMGCRRRRSLPRRTQSCTLGRRNSIGWATYRYISPLFRFIFVIKKYGLSLSLLLAVCPCCSIRDQVMFDSTSTMRRDSMVAGVDPGMTSVCQMEQQAPSVDWQQAYTSAEFFSTLIPSTPYPLDDQMQNDMAQVLTSPMVPPHEHDKVEVPMSSSNVPTDGDCGTTLAAAQEDGLPGVVNIG</sequence>
<reference evidence="1" key="1">
    <citation type="submission" date="2015-12" db="EMBL/GenBank/DDBJ databases">
        <title>Update maize B73 reference genome by single molecule sequencing technologies.</title>
        <authorList>
            <consortium name="Maize Genome Sequencing Project"/>
            <person name="Ware D."/>
        </authorList>
    </citation>
    <scope>NUCLEOTIDE SEQUENCE</scope>
    <source>
        <tissue evidence="1">Seedling</tissue>
    </source>
</reference>
<dbReference type="EMBL" id="CM000782">
    <property type="protein sequence ID" value="AQK83297.1"/>
    <property type="molecule type" value="Genomic_DNA"/>
</dbReference>
<dbReference type="AlphaFoldDB" id="A0A1D6LVK2"/>
<organism evidence="1">
    <name type="scientific">Zea mays</name>
    <name type="common">Maize</name>
    <dbReference type="NCBI Taxonomy" id="4577"/>
    <lineage>
        <taxon>Eukaryota</taxon>
        <taxon>Viridiplantae</taxon>
        <taxon>Streptophyta</taxon>
        <taxon>Embryophyta</taxon>
        <taxon>Tracheophyta</taxon>
        <taxon>Spermatophyta</taxon>
        <taxon>Magnoliopsida</taxon>
        <taxon>Liliopsida</taxon>
        <taxon>Poales</taxon>
        <taxon>Poaceae</taxon>
        <taxon>PACMAD clade</taxon>
        <taxon>Panicoideae</taxon>
        <taxon>Andropogonodae</taxon>
        <taxon>Andropogoneae</taxon>
        <taxon>Tripsacinae</taxon>
        <taxon>Zea</taxon>
    </lineage>
</organism>
<dbReference type="EMBL" id="CM000782">
    <property type="protein sequence ID" value="AQK83284.1"/>
    <property type="molecule type" value="Genomic_DNA"/>
</dbReference>
<protein>
    <submittedName>
        <fullName evidence="1">Putative MADS-box transcription factor family protein</fullName>
    </submittedName>
</protein>
<accession>A0A1D6LVK2</accession>
<proteinExistence type="predicted"/>
<name>A0A1D6LVK2_MAIZE</name>